<accession>A0A830E7D1</accession>
<protein>
    <submittedName>
        <fullName evidence="1">Uncharacterized protein</fullName>
    </submittedName>
</protein>
<evidence type="ECO:0000313" key="2">
    <source>
        <dbReference type="Proteomes" id="UP000653099"/>
    </source>
</evidence>
<dbReference type="Proteomes" id="UP000653099">
    <property type="component" value="Unassembled WGS sequence"/>
</dbReference>
<gene>
    <name evidence="1" type="ORF">GCM10008995_03760</name>
</gene>
<name>A0A830E7D1_9EURY</name>
<dbReference type="AlphaFoldDB" id="A0A830E7D1"/>
<sequence length="65" mass="7122">MLGDRDREVVGPFGDADHDVVALFDPCAPADEHLGVLAYAFTHNTQVEWVGEACFDSAIWVTKES</sequence>
<comment type="caution">
    <text evidence="1">The sequence shown here is derived from an EMBL/GenBank/DDBJ whole genome shotgun (WGS) entry which is preliminary data.</text>
</comment>
<reference evidence="1" key="1">
    <citation type="journal article" date="2014" name="Int. J. Syst. Evol. Microbiol.">
        <title>Complete genome sequence of Corynebacterium casei LMG S-19264T (=DSM 44701T), isolated from a smear-ripened cheese.</title>
        <authorList>
            <consortium name="US DOE Joint Genome Institute (JGI-PGF)"/>
            <person name="Walter F."/>
            <person name="Albersmeier A."/>
            <person name="Kalinowski J."/>
            <person name="Ruckert C."/>
        </authorList>
    </citation>
    <scope>NUCLEOTIDE SEQUENCE</scope>
    <source>
        <strain evidence="1">JCM 14359</strain>
    </source>
</reference>
<organism evidence="1 2">
    <name type="scientific">Halobellus salinus</name>
    <dbReference type="NCBI Taxonomy" id="931585"/>
    <lineage>
        <taxon>Archaea</taxon>
        <taxon>Methanobacteriati</taxon>
        <taxon>Methanobacteriota</taxon>
        <taxon>Stenosarchaea group</taxon>
        <taxon>Halobacteria</taxon>
        <taxon>Halobacteriales</taxon>
        <taxon>Haloferacaceae</taxon>
        <taxon>Halobellus</taxon>
    </lineage>
</organism>
<evidence type="ECO:0000313" key="1">
    <source>
        <dbReference type="EMBL" id="GGI97060.1"/>
    </source>
</evidence>
<proteinExistence type="predicted"/>
<keyword evidence="2" id="KW-1185">Reference proteome</keyword>
<dbReference type="EMBL" id="BMOC01000001">
    <property type="protein sequence ID" value="GGI97060.1"/>
    <property type="molecule type" value="Genomic_DNA"/>
</dbReference>
<reference evidence="1" key="2">
    <citation type="submission" date="2020-09" db="EMBL/GenBank/DDBJ databases">
        <authorList>
            <person name="Sun Q."/>
            <person name="Ohkuma M."/>
        </authorList>
    </citation>
    <scope>NUCLEOTIDE SEQUENCE</scope>
    <source>
        <strain evidence="1">JCM 14359</strain>
    </source>
</reference>